<sequence length="189" mass="19767">MQPETPEEQQARVLTLEAFADTIIPGAKRSADDRAIAGVSTDGGAVESGALALMEDPAGGLSLMLGTLSEALNAHASGYAETNGLTLDPSVPPFVALAFDHRTALLSHLLAPDNPEKEMWVGLALFSNMAYDSAAHMNTVDALAAGHPGLLAIGITKPDADGLWRFPEYSYGRPLSRLHPHTTPTGSPA</sequence>
<dbReference type="EMBL" id="LT607733">
    <property type="protein sequence ID" value="SCG15841.1"/>
    <property type="molecule type" value="Genomic_DNA"/>
</dbReference>
<gene>
    <name evidence="1" type="ORF">GA0070610_2085</name>
</gene>
<keyword evidence="2" id="KW-1185">Reference proteome</keyword>
<dbReference type="GeneID" id="95801903"/>
<dbReference type="AlphaFoldDB" id="A0A1C5G7Y5"/>
<organism evidence="1 2">
    <name type="scientific">Micromonospora echinofusca</name>
    <dbReference type="NCBI Taxonomy" id="47858"/>
    <lineage>
        <taxon>Bacteria</taxon>
        <taxon>Bacillati</taxon>
        <taxon>Actinomycetota</taxon>
        <taxon>Actinomycetes</taxon>
        <taxon>Micromonosporales</taxon>
        <taxon>Micromonosporaceae</taxon>
        <taxon>Micromonospora</taxon>
    </lineage>
</organism>
<evidence type="ECO:0008006" key="3">
    <source>
        <dbReference type="Google" id="ProtNLM"/>
    </source>
</evidence>
<dbReference type="InterPro" id="IPR046029">
    <property type="entry name" value="DUF5987"/>
</dbReference>
<reference evidence="1 2" key="1">
    <citation type="submission" date="2016-06" db="EMBL/GenBank/DDBJ databases">
        <authorList>
            <person name="Kjaerup R.B."/>
            <person name="Dalgaard T.S."/>
            <person name="Juul-Madsen H.R."/>
        </authorList>
    </citation>
    <scope>NUCLEOTIDE SEQUENCE [LARGE SCALE GENOMIC DNA]</scope>
    <source>
        <strain evidence="1 2">DSM 43913</strain>
    </source>
</reference>
<evidence type="ECO:0000313" key="2">
    <source>
        <dbReference type="Proteomes" id="UP000198251"/>
    </source>
</evidence>
<proteinExistence type="predicted"/>
<dbReference type="Pfam" id="PF19449">
    <property type="entry name" value="DUF5987"/>
    <property type="match status" value="1"/>
</dbReference>
<accession>A0A1C5G7Y5</accession>
<dbReference type="Proteomes" id="UP000198251">
    <property type="component" value="Chromosome I"/>
</dbReference>
<dbReference type="RefSeq" id="WP_088999814.1">
    <property type="nucleotide sequence ID" value="NZ_JBFAAC010000014.1"/>
</dbReference>
<evidence type="ECO:0000313" key="1">
    <source>
        <dbReference type="EMBL" id="SCG15841.1"/>
    </source>
</evidence>
<name>A0A1C5G7Y5_MICEH</name>
<protein>
    <recommendedName>
        <fullName evidence="3">Gluconate 2-dehydrogenase subunit 3</fullName>
    </recommendedName>
</protein>